<dbReference type="SMR" id="A0A3B5XZ61"/>
<evidence type="ECO:0000313" key="3">
    <source>
        <dbReference type="Proteomes" id="UP000019116"/>
    </source>
</evidence>
<keyword evidence="3" id="KW-1185">Reference proteome</keyword>
<dbReference type="PANTHER" id="PTHR35163:SF14">
    <property type="entry name" value="FACTOR OF DNA METHYLATION 1-5_IDN2 DOMAIN-CONTAINING PROTEIN"/>
    <property type="match status" value="1"/>
</dbReference>
<evidence type="ECO:0000313" key="2">
    <source>
        <dbReference type="EnsemblPlants" id="TraesCS1A02G177900.1"/>
    </source>
</evidence>
<evidence type="ECO:0000256" key="1">
    <source>
        <dbReference type="SAM" id="Coils"/>
    </source>
</evidence>
<keyword evidence="1" id="KW-0175">Coiled coil</keyword>
<reference evidence="2" key="2">
    <citation type="submission" date="2018-10" db="UniProtKB">
        <authorList>
            <consortium name="EnsemblPlants"/>
        </authorList>
    </citation>
    <scope>IDENTIFICATION</scope>
</reference>
<dbReference type="PANTHER" id="PTHR35163">
    <property type="entry name" value="OS02G0467300 PROTEIN"/>
    <property type="match status" value="1"/>
</dbReference>
<evidence type="ECO:0008006" key="4">
    <source>
        <dbReference type="Google" id="ProtNLM"/>
    </source>
</evidence>
<reference evidence="2" key="1">
    <citation type="submission" date="2018-08" db="EMBL/GenBank/DDBJ databases">
        <authorList>
            <person name="Rossello M."/>
        </authorList>
    </citation>
    <scope>NUCLEOTIDE SEQUENCE [LARGE SCALE GENOMIC DNA]</scope>
    <source>
        <strain evidence="2">cv. Chinese Spring</strain>
    </source>
</reference>
<dbReference type="Gramene" id="TraesCS1A02G177900.1">
    <property type="protein sequence ID" value="TraesCS1A02G177900.1"/>
    <property type="gene ID" value="TraesCS1A02G177900"/>
</dbReference>
<proteinExistence type="predicted"/>
<dbReference type="AlphaFoldDB" id="A0A3B5XZ61"/>
<sequence length="228" mass="25993">MVSWGDGEESSEDHSNATNEGLKALYDSKWEGLADGAEPPLYKCGAIAAKFVGWEGYETGRKFLGCAEQFGERCDYVKWVDGDWPSSLQKATGKLWEMYGEAKQGRVSDALYCMEEKFKFRDEITKLHRDLKIVQEEVNKTVNEKQITLALKAKAEQALIDARAELEEKKKLDAAASNTHKVLRIKAEKDRDKIKEEKRKLELMIADLVKQKEGTRAKLRKIKELCDE</sequence>
<protein>
    <recommendedName>
        <fullName evidence="4">Zinc finger GRF-type domain-containing protein</fullName>
    </recommendedName>
</protein>
<dbReference type="EnsemblPlants" id="TraesCS1A02G177900.1">
    <property type="protein sequence ID" value="TraesCS1A02G177900.1"/>
    <property type="gene ID" value="TraesCS1A02G177900"/>
</dbReference>
<name>A0A3B5XZ61_WHEAT</name>
<dbReference type="Proteomes" id="UP000019116">
    <property type="component" value="Chromosome 1A"/>
</dbReference>
<accession>A0A3B5XZ61</accession>
<feature type="coiled-coil region" evidence="1">
    <location>
        <begin position="124"/>
        <end position="225"/>
    </location>
</feature>
<dbReference type="Gramene" id="TraesCS1A03G0481100.1">
    <property type="protein sequence ID" value="TraesCS1A03G0481100.1.CDS"/>
    <property type="gene ID" value="TraesCS1A03G0481100"/>
</dbReference>
<organism evidence="2">
    <name type="scientific">Triticum aestivum</name>
    <name type="common">Wheat</name>
    <dbReference type="NCBI Taxonomy" id="4565"/>
    <lineage>
        <taxon>Eukaryota</taxon>
        <taxon>Viridiplantae</taxon>
        <taxon>Streptophyta</taxon>
        <taxon>Embryophyta</taxon>
        <taxon>Tracheophyta</taxon>
        <taxon>Spermatophyta</taxon>
        <taxon>Magnoliopsida</taxon>
        <taxon>Liliopsida</taxon>
        <taxon>Poales</taxon>
        <taxon>Poaceae</taxon>
        <taxon>BOP clade</taxon>
        <taxon>Pooideae</taxon>
        <taxon>Triticodae</taxon>
        <taxon>Triticeae</taxon>
        <taxon>Triticinae</taxon>
        <taxon>Triticum</taxon>
    </lineage>
</organism>